<reference evidence="1" key="1">
    <citation type="submission" date="2020-12" db="EMBL/GenBank/DDBJ databases">
        <title>Clostridium thailandense sp. nov., a novel acetogenic bacterium isolated from peat land soil in Thailand.</title>
        <authorList>
            <person name="Chaikitkaew S."/>
            <person name="Birkeland N.K."/>
        </authorList>
    </citation>
    <scope>NUCLEOTIDE SEQUENCE</scope>
    <source>
        <strain evidence="1">DSM 17425</strain>
    </source>
</reference>
<evidence type="ECO:0000313" key="1">
    <source>
        <dbReference type="EMBL" id="MBI6875592.1"/>
    </source>
</evidence>
<accession>A0A934M5T0</accession>
<dbReference type="AlphaFoldDB" id="A0A934M5T0"/>
<protein>
    <submittedName>
        <fullName evidence="1">Uncharacterized protein</fullName>
    </submittedName>
</protein>
<name>A0A934M5T0_9CLOT</name>
<comment type="caution">
    <text evidence="1">The sequence shown here is derived from an EMBL/GenBank/DDBJ whole genome shotgun (WGS) entry which is preliminary data.</text>
</comment>
<evidence type="ECO:0000313" key="2">
    <source>
        <dbReference type="Proteomes" id="UP000622687"/>
    </source>
</evidence>
<organism evidence="1 2">
    <name type="scientific">Clostridium aciditolerans</name>
    <dbReference type="NCBI Taxonomy" id="339861"/>
    <lineage>
        <taxon>Bacteria</taxon>
        <taxon>Bacillati</taxon>
        <taxon>Bacillota</taxon>
        <taxon>Clostridia</taxon>
        <taxon>Eubacteriales</taxon>
        <taxon>Clostridiaceae</taxon>
        <taxon>Clostridium</taxon>
    </lineage>
</organism>
<sequence>MSLKSEIFAELEKLINSHLGEFPKNGFTMTYKESNIEVKLEVSVTPATKVKVMKKNLFDAM</sequence>
<proteinExistence type="predicted"/>
<dbReference type="Proteomes" id="UP000622687">
    <property type="component" value="Unassembled WGS sequence"/>
</dbReference>
<dbReference type="RefSeq" id="WP_211144936.1">
    <property type="nucleotide sequence ID" value="NZ_JAEEGB010000048.1"/>
</dbReference>
<keyword evidence="2" id="KW-1185">Reference proteome</keyword>
<dbReference type="EMBL" id="JAEEGB010000048">
    <property type="protein sequence ID" value="MBI6875592.1"/>
    <property type="molecule type" value="Genomic_DNA"/>
</dbReference>
<gene>
    <name evidence="1" type="ORF">I6U51_23245</name>
</gene>